<dbReference type="PANTHER" id="PTHR11709:SF262">
    <property type="entry name" value="LACCASE-14"/>
    <property type="match status" value="1"/>
</dbReference>
<evidence type="ECO:0000313" key="5">
    <source>
        <dbReference type="Proteomes" id="UP000593562"/>
    </source>
</evidence>
<dbReference type="Gene3D" id="2.60.40.420">
    <property type="entry name" value="Cupredoxins - blue copper proteins"/>
    <property type="match status" value="1"/>
</dbReference>
<dbReference type="SUPFAM" id="SSF49503">
    <property type="entry name" value="Cupredoxins"/>
    <property type="match status" value="1"/>
</dbReference>
<keyword evidence="5" id="KW-1185">Reference proteome</keyword>
<evidence type="ECO:0000259" key="3">
    <source>
        <dbReference type="Pfam" id="PF07732"/>
    </source>
</evidence>
<organism evidence="4 5">
    <name type="scientific">Tripterygium wilfordii</name>
    <name type="common">Thunder God vine</name>
    <dbReference type="NCBI Taxonomy" id="458696"/>
    <lineage>
        <taxon>Eukaryota</taxon>
        <taxon>Viridiplantae</taxon>
        <taxon>Streptophyta</taxon>
        <taxon>Embryophyta</taxon>
        <taxon>Tracheophyta</taxon>
        <taxon>Spermatophyta</taxon>
        <taxon>Magnoliopsida</taxon>
        <taxon>eudicotyledons</taxon>
        <taxon>Gunneridae</taxon>
        <taxon>Pentapetalae</taxon>
        <taxon>rosids</taxon>
        <taxon>fabids</taxon>
        <taxon>Celastrales</taxon>
        <taxon>Celastraceae</taxon>
        <taxon>Tripterygium</taxon>
    </lineage>
</organism>
<dbReference type="GO" id="GO:0016491">
    <property type="term" value="F:oxidoreductase activity"/>
    <property type="evidence" value="ECO:0007669"/>
    <property type="project" value="TreeGrafter"/>
</dbReference>
<evidence type="ECO:0000256" key="1">
    <source>
        <dbReference type="ARBA" id="ARBA00002075"/>
    </source>
</evidence>
<comment type="caution">
    <text evidence="4">The sequence shown here is derived from an EMBL/GenBank/DDBJ whole genome shotgun (WGS) entry which is preliminary data.</text>
</comment>
<name>A0A7J7CMR6_TRIWF</name>
<proteinExistence type="inferred from homology"/>
<dbReference type="Pfam" id="PF07732">
    <property type="entry name" value="Cu-oxidase_3"/>
    <property type="match status" value="1"/>
</dbReference>
<feature type="domain" description="Plastocyanin-like" evidence="3">
    <location>
        <begin position="49"/>
        <end position="100"/>
    </location>
</feature>
<evidence type="ECO:0000256" key="2">
    <source>
        <dbReference type="ARBA" id="ARBA00010609"/>
    </source>
</evidence>
<sequence>MLQSKKPISREYNGQSPFGMKEELEAFPSSNCVWFLHKEEGEKGRTGWVKEAPYTRLCTNSTILTVNGQFPGPTLHVNTGDTIIVDVYNQANYNITIHWRMVEE</sequence>
<dbReference type="Proteomes" id="UP000593562">
    <property type="component" value="Unassembled WGS sequence"/>
</dbReference>
<dbReference type="GO" id="GO:0005507">
    <property type="term" value="F:copper ion binding"/>
    <property type="evidence" value="ECO:0007669"/>
    <property type="project" value="InterPro"/>
</dbReference>
<dbReference type="InterPro" id="IPR045087">
    <property type="entry name" value="Cu-oxidase_fam"/>
</dbReference>
<dbReference type="PANTHER" id="PTHR11709">
    <property type="entry name" value="MULTI-COPPER OXIDASE"/>
    <property type="match status" value="1"/>
</dbReference>
<accession>A0A7J7CMR6</accession>
<reference evidence="4 5" key="1">
    <citation type="journal article" date="2020" name="Nat. Commun.">
        <title>Genome of Tripterygium wilfordii and identification of cytochrome P450 involved in triptolide biosynthesis.</title>
        <authorList>
            <person name="Tu L."/>
            <person name="Su P."/>
            <person name="Zhang Z."/>
            <person name="Gao L."/>
            <person name="Wang J."/>
            <person name="Hu T."/>
            <person name="Zhou J."/>
            <person name="Zhang Y."/>
            <person name="Zhao Y."/>
            <person name="Liu Y."/>
            <person name="Song Y."/>
            <person name="Tong Y."/>
            <person name="Lu Y."/>
            <person name="Yang J."/>
            <person name="Xu C."/>
            <person name="Jia M."/>
            <person name="Peters R.J."/>
            <person name="Huang L."/>
            <person name="Gao W."/>
        </authorList>
    </citation>
    <scope>NUCLEOTIDE SEQUENCE [LARGE SCALE GENOMIC DNA]</scope>
    <source>
        <strain evidence="5">cv. XIE 37</strain>
        <tissue evidence="4">Leaf</tissue>
    </source>
</reference>
<comment type="function">
    <text evidence="1">Lignin degradation and detoxification of lignin-derived products.</text>
</comment>
<dbReference type="InParanoid" id="A0A7J7CMR6"/>
<dbReference type="InterPro" id="IPR011707">
    <property type="entry name" value="Cu-oxidase-like_N"/>
</dbReference>
<comment type="similarity">
    <text evidence="2">Belongs to the multicopper oxidase family.</text>
</comment>
<protein>
    <submittedName>
        <fullName evidence="4">Laccase-14-like</fullName>
    </submittedName>
</protein>
<dbReference type="InterPro" id="IPR008972">
    <property type="entry name" value="Cupredoxin"/>
</dbReference>
<gene>
    <name evidence="4" type="ORF">HS088_TW15G00875</name>
</gene>
<evidence type="ECO:0000313" key="4">
    <source>
        <dbReference type="EMBL" id="KAF5735373.1"/>
    </source>
</evidence>
<dbReference type="EMBL" id="JAAARO010000015">
    <property type="protein sequence ID" value="KAF5735373.1"/>
    <property type="molecule type" value="Genomic_DNA"/>
</dbReference>
<dbReference type="AlphaFoldDB" id="A0A7J7CMR6"/>